<evidence type="ECO:0000313" key="3">
    <source>
        <dbReference type="Proteomes" id="UP000689195"/>
    </source>
</evidence>
<evidence type="ECO:0000313" key="2">
    <source>
        <dbReference type="EMBL" id="CAD8182393.1"/>
    </source>
</evidence>
<organism evidence="2 3">
    <name type="scientific">Paramecium pentaurelia</name>
    <dbReference type="NCBI Taxonomy" id="43138"/>
    <lineage>
        <taxon>Eukaryota</taxon>
        <taxon>Sar</taxon>
        <taxon>Alveolata</taxon>
        <taxon>Ciliophora</taxon>
        <taxon>Intramacronucleata</taxon>
        <taxon>Oligohymenophorea</taxon>
        <taxon>Peniculida</taxon>
        <taxon>Parameciidae</taxon>
        <taxon>Paramecium</taxon>
    </lineage>
</organism>
<dbReference type="OrthoDB" id="296368at2759"/>
<keyword evidence="1" id="KW-0175">Coiled coil</keyword>
<gene>
    <name evidence="2" type="ORF">PPENT_87.1.T0780177</name>
</gene>
<sequence>MQINKLNKTQVIEEKQNSRIYKSMQMGSNNKNSIQDYQVHLRADSTILIPFIDACMIEWNESAISEAANNNSGNYETNFLHFKHFLEDQCVFLKNNYDLAIKIIDYLDSKKLIVGYIKNSEAQLQTDDKARSTTNIQNTIKNIRKDIYRFRKELKDIMAICAEAETPLILNEIGNLKIEILERYNQLVNDIIPGILFDDISIEIVQNYYINQSNAQSDEVNHFNLIKSYVLSPFIPRFRAYVYQIYEIAQSEFNQTQNLLNKLQQIGKTASNQQNQSVQLYYDLPYLIDSYKVNLNQQCSLLPTTLQDDKDYWNYYQSNVQLKEKINNELINIKVKNEQEQQEKSCLQIEFNQLVEQQDYFHKLFLFQKQIPILIDQLKDINQEKDKMWKELPEHKVIQQERLTQMLQTCINISKSINDQFPHGRIPFKFQQVSMTADNLAKQIQDLMNFNCHQNQQNYVNNPSLPDRIKELMKWEYNGESIEQAQGENAEINSYLTQIFEFNSITNKPPQIEGELNQQLEQCNPDNINEMMELNENYNIWKNMQAAGMFLNEEYLYTTLKDSEGLPQYAKKLQHLKTFFSINQQMQYVGYITDVLSLIQLVQTKQLDQAKLFIQQSKNIPRIYKQNLLQALC</sequence>
<accession>A0A8S1W0J3</accession>
<comment type="caution">
    <text evidence="2">The sequence shown here is derived from an EMBL/GenBank/DDBJ whole genome shotgun (WGS) entry which is preliminary data.</text>
</comment>
<evidence type="ECO:0000256" key="1">
    <source>
        <dbReference type="SAM" id="Coils"/>
    </source>
</evidence>
<dbReference type="Proteomes" id="UP000689195">
    <property type="component" value="Unassembled WGS sequence"/>
</dbReference>
<dbReference type="EMBL" id="CAJJDO010000078">
    <property type="protein sequence ID" value="CAD8182393.1"/>
    <property type="molecule type" value="Genomic_DNA"/>
</dbReference>
<reference evidence="2" key="1">
    <citation type="submission" date="2021-01" db="EMBL/GenBank/DDBJ databases">
        <authorList>
            <consortium name="Genoscope - CEA"/>
            <person name="William W."/>
        </authorList>
    </citation>
    <scope>NUCLEOTIDE SEQUENCE</scope>
</reference>
<keyword evidence="3" id="KW-1185">Reference proteome</keyword>
<proteinExistence type="predicted"/>
<feature type="coiled-coil region" evidence="1">
    <location>
        <begin position="323"/>
        <end position="357"/>
    </location>
</feature>
<protein>
    <submittedName>
        <fullName evidence="2">Uncharacterized protein</fullName>
    </submittedName>
</protein>
<name>A0A8S1W0J3_9CILI</name>
<dbReference type="AlphaFoldDB" id="A0A8S1W0J3"/>